<feature type="transmembrane region" description="Helical" evidence="6">
    <location>
        <begin position="78"/>
        <end position="98"/>
    </location>
</feature>
<evidence type="ECO:0000256" key="5">
    <source>
        <dbReference type="SAM" id="MobiDB-lite"/>
    </source>
</evidence>
<protein>
    <recommendedName>
        <fullName evidence="9">DUF803-domain-containing protein</fullName>
    </recommendedName>
</protein>
<evidence type="ECO:0000256" key="4">
    <source>
        <dbReference type="ARBA" id="ARBA00023136"/>
    </source>
</evidence>
<feature type="non-terminal residue" evidence="7">
    <location>
        <position position="377"/>
    </location>
</feature>
<dbReference type="GO" id="GO:0016020">
    <property type="term" value="C:membrane"/>
    <property type="evidence" value="ECO:0007669"/>
    <property type="project" value="UniProtKB-SubCell"/>
</dbReference>
<evidence type="ECO:0008006" key="9">
    <source>
        <dbReference type="Google" id="ProtNLM"/>
    </source>
</evidence>
<sequence length="377" mass="41114">MVEDKYIGLALAVSSSLAIGTSFIITKKGLNEAANKSVYGQQASENLAYLKSPTWWAGMTTRVAVLASVFLKEHLGHLGRLGCTLCLLGSLIIVLHAPSDKDINSVEEFLLFAVQPGFLMYCFTVLVFSLIMIYFFVPKYGKTNPLVYISICSLVGSVSVMAIKGFGIAVKLTFSGHNQFTHFSTYLFGITVAGCILVQMNYFNKALDTFSTNVVNPMYYVGFSTATLVASIILFQGFNTDDTANAVSLLTGFVVTFLGVHLLNLSPDSQNPRSTTTTAPHTRPSKADSCTHVSVSKAGCPSMAGQAWVFRLVDHAAHITADKAPYTARKQTPSLTPLTSTSAEQMGIPSDCGILEKKKMRNQTMMIWRWNMMREAN</sequence>
<name>A0A9W8MKE8_9AGAR</name>
<keyword evidence="4 6" id="KW-0472">Membrane</keyword>
<comment type="caution">
    <text evidence="7">The sequence shown here is derived from an EMBL/GenBank/DDBJ whole genome shotgun (WGS) entry which is preliminary data.</text>
</comment>
<dbReference type="AlphaFoldDB" id="A0A9W8MKE8"/>
<organism evidence="7 8">
    <name type="scientific">Candolleomyces eurysporus</name>
    <dbReference type="NCBI Taxonomy" id="2828524"/>
    <lineage>
        <taxon>Eukaryota</taxon>
        <taxon>Fungi</taxon>
        <taxon>Dikarya</taxon>
        <taxon>Basidiomycota</taxon>
        <taxon>Agaricomycotina</taxon>
        <taxon>Agaricomycetes</taxon>
        <taxon>Agaricomycetidae</taxon>
        <taxon>Agaricales</taxon>
        <taxon>Agaricineae</taxon>
        <taxon>Psathyrellaceae</taxon>
        <taxon>Candolleomyces</taxon>
    </lineage>
</organism>
<dbReference type="InterPro" id="IPR008521">
    <property type="entry name" value="Mg_trans_NIPA"/>
</dbReference>
<feature type="transmembrane region" description="Helical" evidence="6">
    <location>
        <begin position="180"/>
        <end position="198"/>
    </location>
</feature>
<feature type="transmembrane region" description="Helical" evidence="6">
    <location>
        <begin position="219"/>
        <end position="238"/>
    </location>
</feature>
<keyword evidence="3 6" id="KW-1133">Transmembrane helix</keyword>
<evidence type="ECO:0000313" key="7">
    <source>
        <dbReference type="EMBL" id="KAJ2933187.1"/>
    </source>
</evidence>
<accession>A0A9W8MKE8</accession>
<reference evidence="7" key="1">
    <citation type="submission" date="2022-06" db="EMBL/GenBank/DDBJ databases">
        <title>Genome Sequence of Candolleomyces eurysporus.</title>
        <authorList>
            <person name="Buettner E."/>
        </authorList>
    </citation>
    <scope>NUCLEOTIDE SEQUENCE</scope>
    <source>
        <strain evidence="7">VTCC 930004</strain>
    </source>
</reference>
<feature type="compositionally biased region" description="Polar residues" evidence="5">
    <location>
        <begin position="269"/>
        <end position="280"/>
    </location>
</feature>
<feature type="transmembrane region" description="Helical" evidence="6">
    <location>
        <begin position="146"/>
        <end position="168"/>
    </location>
</feature>
<evidence type="ECO:0000256" key="6">
    <source>
        <dbReference type="SAM" id="Phobius"/>
    </source>
</evidence>
<feature type="transmembrane region" description="Helical" evidence="6">
    <location>
        <begin position="244"/>
        <end position="263"/>
    </location>
</feature>
<evidence type="ECO:0000256" key="1">
    <source>
        <dbReference type="ARBA" id="ARBA00004141"/>
    </source>
</evidence>
<evidence type="ECO:0000256" key="2">
    <source>
        <dbReference type="ARBA" id="ARBA00022692"/>
    </source>
</evidence>
<proteinExistence type="predicted"/>
<feature type="transmembrane region" description="Helical" evidence="6">
    <location>
        <begin position="6"/>
        <end position="26"/>
    </location>
</feature>
<keyword evidence="2 6" id="KW-0812">Transmembrane</keyword>
<feature type="transmembrane region" description="Helical" evidence="6">
    <location>
        <begin position="118"/>
        <end position="137"/>
    </location>
</feature>
<gene>
    <name evidence="7" type="ORF">H1R20_g3920</name>
</gene>
<dbReference type="EMBL" id="JANBPK010000749">
    <property type="protein sequence ID" value="KAJ2933187.1"/>
    <property type="molecule type" value="Genomic_DNA"/>
</dbReference>
<dbReference type="PANTHER" id="PTHR12570">
    <property type="match status" value="1"/>
</dbReference>
<comment type="subcellular location">
    <subcellularLocation>
        <location evidence="1">Membrane</location>
        <topology evidence="1">Multi-pass membrane protein</topology>
    </subcellularLocation>
</comment>
<evidence type="ECO:0000313" key="8">
    <source>
        <dbReference type="Proteomes" id="UP001140091"/>
    </source>
</evidence>
<evidence type="ECO:0000256" key="3">
    <source>
        <dbReference type="ARBA" id="ARBA00022989"/>
    </source>
</evidence>
<dbReference type="PANTHER" id="PTHR12570:SF85">
    <property type="entry name" value="DUF803 DOMAIN MEMBRANE PROTEIN (AFU_ORTHOLOGUE AFUA_1G15880)"/>
    <property type="match status" value="1"/>
</dbReference>
<dbReference type="Proteomes" id="UP001140091">
    <property type="component" value="Unassembled WGS sequence"/>
</dbReference>
<keyword evidence="8" id="KW-1185">Reference proteome</keyword>
<feature type="region of interest" description="Disordered" evidence="5">
    <location>
        <begin position="269"/>
        <end position="288"/>
    </location>
</feature>
<dbReference type="GO" id="GO:0015095">
    <property type="term" value="F:magnesium ion transmembrane transporter activity"/>
    <property type="evidence" value="ECO:0007669"/>
    <property type="project" value="InterPro"/>
</dbReference>
<dbReference type="OrthoDB" id="6428174at2759"/>
<dbReference type="Pfam" id="PF05653">
    <property type="entry name" value="Mg_trans_NIPA"/>
    <property type="match status" value="2"/>
</dbReference>